<evidence type="ECO:0000313" key="2">
    <source>
        <dbReference type="Proteomes" id="UP001642900"/>
    </source>
</evidence>
<accession>A0A6G4W7U0</accession>
<gene>
    <name evidence="1" type="ORF">G6N73_05665</name>
</gene>
<dbReference type="RefSeq" id="WP_165024571.1">
    <property type="nucleotide sequence ID" value="NZ_JAAKZF010000004.1"/>
</dbReference>
<protein>
    <submittedName>
        <fullName evidence="1">Uncharacterized protein</fullName>
    </submittedName>
</protein>
<reference evidence="1 2" key="1">
    <citation type="submission" date="2020-02" db="EMBL/GenBank/DDBJ databases">
        <title>Genome sequence of strain CCNWXJ40-4.</title>
        <authorList>
            <person name="Gao J."/>
            <person name="Sun J."/>
        </authorList>
    </citation>
    <scope>NUCLEOTIDE SEQUENCE [LARGE SCALE GENOMIC DNA]</scope>
    <source>
        <strain evidence="1 2">CCNWXJ 40-4</strain>
    </source>
</reference>
<proteinExistence type="predicted"/>
<name>A0A6G4W7U0_9HYPH</name>
<dbReference type="AlphaFoldDB" id="A0A6G4W7U0"/>
<organism evidence="1 2">
    <name type="scientific">Allomesorhizobium camelthorni</name>
    <dbReference type="NCBI Taxonomy" id="475069"/>
    <lineage>
        <taxon>Bacteria</taxon>
        <taxon>Pseudomonadati</taxon>
        <taxon>Pseudomonadota</taxon>
        <taxon>Alphaproteobacteria</taxon>
        <taxon>Hyphomicrobiales</taxon>
        <taxon>Phyllobacteriaceae</taxon>
        <taxon>Allomesorhizobium</taxon>
    </lineage>
</organism>
<comment type="caution">
    <text evidence="1">The sequence shown here is derived from an EMBL/GenBank/DDBJ whole genome shotgun (WGS) entry which is preliminary data.</text>
</comment>
<sequence>MHTRSHQQAAGMEYAQGGKECGQIVGWKSEEIVQAIDFMALKILQGAGICALAKVVPVLPSPLWEKGGFT</sequence>
<keyword evidence="2" id="KW-1185">Reference proteome</keyword>
<dbReference type="EMBL" id="JAAKZF010000004">
    <property type="protein sequence ID" value="NGO50669.1"/>
    <property type="molecule type" value="Genomic_DNA"/>
</dbReference>
<dbReference type="Proteomes" id="UP001642900">
    <property type="component" value="Unassembled WGS sequence"/>
</dbReference>
<evidence type="ECO:0000313" key="1">
    <source>
        <dbReference type="EMBL" id="NGO50669.1"/>
    </source>
</evidence>